<dbReference type="OrthoDB" id="8115237at2759"/>
<protein>
    <recommendedName>
        <fullName evidence="5">Apolipophorin-III</fullName>
    </recommendedName>
</protein>
<dbReference type="AlphaFoldDB" id="A0A9N9R7I4"/>
<dbReference type="InterPro" id="IPR010009">
    <property type="entry name" value="ApoLp-III"/>
</dbReference>
<dbReference type="Proteomes" id="UP001153714">
    <property type="component" value="Chromosome 3"/>
</dbReference>
<sequence length="186" mass="20450">MAAKYVVFVAFLALAHGFVKRDAPSTTPFQDLEKHAAEFQKTFTEQINSLANSKNTQDFNKALQSGSNAVLQQLSSLSSSLQSALVDANGKAKEALENSRKNIEKAAEDLRKAHPEVEQQANALKEKLQGAVQNALQETQKLAKEIATNVDQTNQKLAPKIKDAYDDFVKQTQEVGKKLHEAANKQ</sequence>
<dbReference type="Gene3D" id="1.20.120.20">
    <property type="entry name" value="Apolipoprotein"/>
    <property type="match status" value="1"/>
</dbReference>
<feature type="chain" id="PRO_5040447464" description="Apolipophorin-III" evidence="2">
    <location>
        <begin position="18"/>
        <end position="186"/>
    </location>
</feature>
<keyword evidence="1" id="KW-0175">Coiled coil</keyword>
<gene>
    <name evidence="3" type="ORF">DIATSA_LOCUS8753</name>
</gene>
<organism evidence="3 4">
    <name type="scientific">Diatraea saccharalis</name>
    <name type="common">sugarcane borer</name>
    <dbReference type="NCBI Taxonomy" id="40085"/>
    <lineage>
        <taxon>Eukaryota</taxon>
        <taxon>Metazoa</taxon>
        <taxon>Ecdysozoa</taxon>
        <taxon>Arthropoda</taxon>
        <taxon>Hexapoda</taxon>
        <taxon>Insecta</taxon>
        <taxon>Pterygota</taxon>
        <taxon>Neoptera</taxon>
        <taxon>Endopterygota</taxon>
        <taxon>Lepidoptera</taxon>
        <taxon>Glossata</taxon>
        <taxon>Ditrysia</taxon>
        <taxon>Pyraloidea</taxon>
        <taxon>Crambidae</taxon>
        <taxon>Crambinae</taxon>
        <taxon>Diatraea</taxon>
    </lineage>
</organism>
<reference evidence="3" key="1">
    <citation type="submission" date="2021-12" db="EMBL/GenBank/DDBJ databases">
        <authorList>
            <person name="King R."/>
        </authorList>
    </citation>
    <scope>NUCLEOTIDE SEQUENCE</scope>
</reference>
<feature type="coiled-coil region" evidence="1">
    <location>
        <begin position="89"/>
        <end position="156"/>
    </location>
</feature>
<dbReference type="GO" id="GO:0005576">
    <property type="term" value="C:extracellular region"/>
    <property type="evidence" value="ECO:0007669"/>
    <property type="project" value="InterPro"/>
</dbReference>
<feature type="signal peptide" evidence="2">
    <location>
        <begin position="1"/>
        <end position="17"/>
    </location>
</feature>
<keyword evidence="4" id="KW-1185">Reference proteome</keyword>
<evidence type="ECO:0000313" key="3">
    <source>
        <dbReference type="EMBL" id="CAG9791120.1"/>
    </source>
</evidence>
<evidence type="ECO:0000256" key="2">
    <source>
        <dbReference type="SAM" id="SignalP"/>
    </source>
</evidence>
<dbReference type="SUPFAM" id="SSF47857">
    <property type="entry name" value="Apolipophorin-III"/>
    <property type="match status" value="1"/>
</dbReference>
<evidence type="ECO:0008006" key="5">
    <source>
        <dbReference type="Google" id="ProtNLM"/>
    </source>
</evidence>
<reference evidence="3" key="2">
    <citation type="submission" date="2022-10" db="EMBL/GenBank/DDBJ databases">
        <authorList>
            <consortium name="ENA_rothamsted_submissions"/>
            <consortium name="culmorum"/>
            <person name="King R."/>
        </authorList>
    </citation>
    <scope>NUCLEOTIDE SEQUENCE</scope>
</reference>
<proteinExistence type="predicted"/>
<name>A0A9N9R7I4_9NEOP</name>
<keyword evidence="2" id="KW-0732">Signal</keyword>
<dbReference type="GO" id="GO:0006869">
    <property type="term" value="P:lipid transport"/>
    <property type="evidence" value="ECO:0007669"/>
    <property type="project" value="InterPro"/>
</dbReference>
<evidence type="ECO:0000256" key="1">
    <source>
        <dbReference type="SAM" id="Coils"/>
    </source>
</evidence>
<accession>A0A9N9R7I4</accession>
<evidence type="ECO:0000313" key="4">
    <source>
        <dbReference type="Proteomes" id="UP001153714"/>
    </source>
</evidence>
<dbReference type="EMBL" id="OU893334">
    <property type="protein sequence ID" value="CAG9791120.1"/>
    <property type="molecule type" value="Genomic_DNA"/>
</dbReference>
<dbReference type="Pfam" id="PF07464">
    <property type="entry name" value="ApoLp-III"/>
    <property type="match status" value="1"/>
</dbReference>
<dbReference type="GO" id="GO:0008289">
    <property type="term" value="F:lipid binding"/>
    <property type="evidence" value="ECO:0007669"/>
    <property type="project" value="InterPro"/>
</dbReference>